<dbReference type="FunFam" id="1.10.220.150:FF:000021">
    <property type="entry name" value="Uncharacterized protein, isoform B"/>
    <property type="match status" value="1"/>
</dbReference>
<dbReference type="GO" id="GO:0008270">
    <property type="term" value="F:zinc ion binding"/>
    <property type="evidence" value="ECO:0007669"/>
    <property type="project" value="UniProtKB-KW"/>
</dbReference>
<dbReference type="PROSITE" id="PS50003">
    <property type="entry name" value="PH_DOMAIN"/>
    <property type="match status" value="1"/>
</dbReference>
<dbReference type="Proteomes" id="UP000001070">
    <property type="component" value="Unassembled WGS sequence"/>
</dbReference>
<dbReference type="Gene3D" id="2.30.29.30">
    <property type="entry name" value="Pleckstrin-homology domain (PH domain)/Phosphotyrosine-binding domain (PTB)"/>
    <property type="match status" value="1"/>
</dbReference>
<dbReference type="SUPFAM" id="SSF57863">
    <property type="entry name" value="ArfGap/RecO-like zinc finger"/>
    <property type="match status" value="1"/>
</dbReference>
<keyword evidence="4" id="KW-0862">Zinc</keyword>
<dbReference type="Pfam" id="PF12796">
    <property type="entry name" value="Ank_2"/>
    <property type="match status" value="1"/>
</dbReference>
<feature type="repeat" description="ANK" evidence="6">
    <location>
        <begin position="734"/>
        <end position="766"/>
    </location>
</feature>
<accession>B4JTF8</accession>
<dbReference type="SMART" id="SM00105">
    <property type="entry name" value="ArfGap"/>
    <property type="match status" value="1"/>
</dbReference>
<feature type="compositionally biased region" description="Acidic residues" evidence="8">
    <location>
        <begin position="599"/>
        <end position="608"/>
    </location>
</feature>
<evidence type="ECO:0000259" key="10">
    <source>
        <dbReference type="PROSITE" id="PS50115"/>
    </source>
</evidence>
<dbReference type="FunFam" id="1.20.1270.60:FF:000025">
    <property type="entry name" value="arf-GAP with coiled-coil, ANK repeat and PH domain-containing protein 2"/>
    <property type="match status" value="1"/>
</dbReference>
<evidence type="ECO:0000256" key="4">
    <source>
        <dbReference type="ARBA" id="ARBA00022833"/>
    </source>
</evidence>
<dbReference type="Pfam" id="PF16746">
    <property type="entry name" value="BAR_3"/>
    <property type="match status" value="1"/>
</dbReference>
<dbReference type="PANTHER" id="PTHR23180">
    <property type="entry name" value="CENTAURIN/ARF"/>
    <property type="match status" value="1"/>
</dbReference>
<dbReference type="SMART" id="SM00248">
    <property type="entry name" value="ANK"/>
    <property type="match status" value="3"/>
</dbReference>
<dbReference type="InterPro" id="IPR001849">
    <property type="entry name" value="PH_domain"/>
</dbReference>
<evidence type="ECO:0000256" key="5">
    <source>
        <dbReference type="ARBA" id="ARBA00023043"/>
    </source>
</evidence>
<dbReference type="STRING" id="7222.B4JTF8"/>
<dbReference type="InterPro" id="IPR036770">
    <property type="entry name" value="Ankyrin_rpt-contain_sf"/>
</dbReference>
<feature type="repeat" description="ANK" evidence="6">
    <location>
        <begin position="701"/>
        <end position="733"/>
    </location>
</feature>
<dbReference type="InterPro" id="IPR002110">
    <property type="entry name" value="Ankyrin_rpt"/>
</dbReference>
<dbReference type="eggNOG" id="KOG0521">
    <property type="taxonomic scope" value="Eukaryota"/>
</dbReference>
<dbReference type="EMBL" id="CH916373">
    <property type="protein sequence ID" value="EDV95048.1"/>
    <property type="molecule type" value="Genomic_DNA"/>
</dbReference>
<protein>
    <submittedName>
        <fullName evidence="11">GH23954</fullName>
    </submittedName>
</protein>
<dbReference type="KEGG" id="dgr:6567869"/>
<keyword evidence="5 6" id="KW-0040">ANK repeat</keyword>
<dbReference type="OrthoDB" id="10070851at2759"/>
<dbReference type="OMA" id="GSVMSCE"/>
<dbReference type="InterPro" id="IPR001164">
    <property type="entry name" value="ArfGAP_dom"/>
</dbReference>
<keyword evidence="1" id="KW-0479">Metal-binding</keyword>
<evidence type="ECO:0000256" key="6">
    <source>
        <dbReference type="PROSITE-ProRule" id="PRU00023"/>
    </source>
</evidence>
<dbReference type="CDD" id="cd08835">
    <property type="entry name" value="ArfGap_ACAP"/>
    <property type="match status" value="1"/>
</dbReference>
<dbReference type="HOGENOM" id="CLU_012513_0_0_1"/>
<dbReference type="FunCoup" id="B4JTF8">
    <property type="interactions" value="849"/>
</dbReference>
<dbReference type="PRINTS" id="PR00405">
    <property type="entry name" value="REVINTRACTNG"/>
</dbReference>
<dbReference type="CDD" id="cd13250">
    <property type="entry name" value="PH_ACAP"/>
    <property type="match status" value="1"/>
</dbReference>
<evidence type="ECO:0000313" key="12">
    <source>
        <dbReference type="Proteomes" id="UP000001070"/>
    </source>
</evidence>
<dbReference type="FunFam" id="1.25.40.20:FF:000275">
    <property type="entry name" value="Uncharacterized protein, isoform B"/>
    <property type="match status" value="1"/>
</dbReference>
<dbReference type="Pfam" id="PF01412">
    <property type="entry name" value="ArfGap"/>
    <property type="match status" value="1"/>
</dbReference>
<feature type="region of interest" description="Disordered" evidence="8">
    <location>
        <begin position="824"/>
        <end position="847"/>
    </location>
</feature>
<dbReference type="SUPFAM" id="SSF48403">
    <property type="entry name" value="Ankyrin repeat"/>
    <property type="match status" value="1"/>
</dbReference>
<sequence length="847" mass="95229">MRATIEFEECLKDSPRFRQFISKEEADIEHLEQRLEKIIKLCNVAVDSGKEYVKNQSAFAMSLWDLQQHFLDNKNAHNALGKLIHCFQEMNKFHTILLDQANRTVLKNLNVFVKDDINQVKDYKGHFLKVSEGYDNALIKNAQAGKNRPQEVQEAANILSASKSCFQHTALDYVNYITLVQARKVPSILSTLLDYYQACVTYYHQGFDLCNDFDEFFKNISEDLNALRGDYQQLEKVMQNRHMSVNRYCDSNTNSASHNVEGYLFKKKSKGFKTWCRRWFYLSDNQLVYRKRSNEDSFSVMEEDLRICTVRPVSEGERRFCFEVISPTKSHTLQADSADMLSLWISALQHSIGAAIQHTSTHHSRPQSTNVPNALPAKRRIHWEEFLKIPGNAQCCDCRGSDPRWASINLGITLCIECSGVHRSLGVHYSKVRSLTLDAWETENVKVMMELGNEVVNRIYEARIGDDCELRKPTEQCEIGVREAWIKAKYVERRFVCGMPKPQDLLASETAEVLSIESGGAKENNEGDGDGDGGGGGSSGSGGVGLGGIGLLGKRATLSLGGTRKWTVKKLRRRRQQRPLPKTLSDDPSIYNSAKTGDELDDDDDDESINIPSMSLSISRDDLMVIGDDLALDSYETPGILGSDQESTEGESDAEQPEEVPFTQLDANLLLYKASVVHNLPVMCMAFALGADKHWKNAQDRQRSFLHQAVLSGSVMACEYLLLNGAAINAVDELGYSALHISTAKGHIAQVYLLLKHKAAYDLSSSDGKMALDIAVDQKNADIVTLLRLTRLNDEIGFNDEYNGEDETYKDVMKDFSNFAASQPRMLRQRNDSNTLESQRSSLTNSE</sequence>
<dbReference type="InterPro" id="IPR038508">
    <property type="entry name" value="ArfGAP_dom_sf"/>
</dbReference>
<dbReference type="AlphaFoldDB" id="B4JTF8"/>
<dbReference type="PANTHER" id="PTHR23180:SF399">
    <property type="entry name" value="BLOWN FUSE, ISOFORM A-RELATED"/>
    <property type="match status" value="1"/>
</dbReference>
<dbReference type="PhylomeDB" id="B4JTF8"/>
<feature type="region of interest" description="Disordered" evidence="8">
    <location>
        <begin position="517"/>
        <end position="542"/>
    </location>
</feature>
<dbReference type="Pfam" id="PF00169">
    <property type="entry name" value="PH"/>
    <property type="match status" value="1"/>
</dbReference>
<dbReference type="SMART" id="SM00233">
    <property type="entry name" value="PH"/>
    <property type="match status" value="1"/>
</dbReference>
<feature type="compositionally biased region" description="Polar residues" evidence="8">
    <location>
        <begin position="832"/>
        <end position="847"/>
    </location>
</feature>
<dbReference type="FunFam" id="2.30.29.30:FF:000384">
    <property type="entry name" value="Uncharacterized protein, isoform A"/>
    <property type="match status" value="1"/>
</dbReference>
<dbReference type="Gene3D" id="1.20.1270.60">
    <property type="entry name" value="Arfaptin homology (AH) domain/BAR domain"/>
    <property type="match status" value="1"/>
</dbReference>
<dbReference type="PROSITE" id="PS50088">
    <property type="entry name" value="ANK_REPEAT"/>
    <property type="match status" value="2"/>
</dbReference>
<evidence type="ECO:0000256" key="7">
    <source>
        <dbReference type="PROSITE-ProRule" id="PRU00288"/>
    </source>
</evidence>
<dbReference type="PROSITE" id="PS50115">
    <property type="entry name" value="ARFGAP"/>
    <property type="match status" value="1"/>
</dbReference>
<name>B4JTF8_DROGR</name>
<feature type="region of interest" description="Disordered" evidence="8">
    <location>
        <begin position="637"/>
        <end position="658"/>
    </location>
</feature>
<keyword evidence="12" id="KW-1185">Reference proteome</keyword>
<feature type="compositionally biased region" description="Acidic residues" evidence="8">
    <location>
        <begin position="646"/>
        <end position="658"/>
    </location>
</feature>
<dbReference type="InterPro" id="IPR004148">
    <property type="entry name" value="BAR_dom"/>
</dbReference>
<feature type="domain" description="Arf-GAP" evidence="10">
    <location>
        <begin position="380"/>
        <end position="505"/>
    </location>
</feature>
<dbReference type="Gene3D" id="1.10.220.150">
    <property type="entry name" value="Arf GTPase activating protein"/>
    <property type="match status" value="1"/>
</dbReference>
<dbReference type="InParanoid" id="B4JTF8"/>
<evidence type="ECO:0000259" key="9">
    <source>
        <dbReference type="PROSITE" id="PS50003"/>
    </source>
</evidence>
<keyword evidence="3 7" id="KW-0863">Zinc-finger</keyword>
<reference evidence="11 12" key="1">
    <citation type="journal article" date="2007" name="Nature">
        <title>Evolution of genes and genomes on the Drosophila phylogeny.</title>
        <authorList>
            <consortium name="Drosophila 12 Genomes Consortium"/>
            <person name="Clark A.G."/>
            <person name="Eisen M.B."/>
            <person name="Smith D.R."/>
            <person name="Bergman C.M."/>
            <person name="Oliver B."/>
            <person name="Markow T.A."/>
            <person name="Kaufman T.C."/>
            <person name="Kellis M."/>
            <person name="Gelbart W."/>
            <person name="Iyer V.N."/>
            <person name="Pollard D.A."/>
            <person name="Sackton T.B."/>
            <person name="Larracuente A.M."/>
            <person name="Singh N.D."/>
            <person name="Abad J.P."/>
            <person name="Abt D.N."/>
            <person name="Adryan B."/>
            <person name="Aguade M."/>
            <person name="Akashi H."/>
            <person name="Anderson W.W."/>
            <person name="Aquadro C.F."/>
            <person name="Ardell D.H."/>
            <person name="Arguello R."/>
            <person name="Artieri C.G."/>
            <person name="Barbash D.A."/>
            <person name="Barker D."/>
            <person name="Barsanti P."/>
            <person name="Batterham P."/>
            <person name="Batzoglou S."/>
            <person name="Begun D."/>
            <person name="Bhutkar A."/>
            <person name="Blanco E."/>
            <person name="Bosak S.A."/>
            <person name="Bradley R.K."/>
            <person name="Brand A.D."/>
            <person name="Brent M.R."/>
            <person name="Brooks A.N."/>
            <person name="Brown R.H."/>
            <person name="Butlin R.K."/>
            <person name="Caggese C."/>
            <person name="Calvi B.R."/>
            <person name="Bernardo de Carvalho A."/>
            <person name="Caspi A."/>
            <person name="Castrezana S."/>
            <person name="Celniker S.E."/>
            <person name="Chang J.L."/>
            <person name="Chapple C."/>
            <person name="Chatterji S."/>
            <person name="Chinwalla A."/>
            <person name="Civetta A."/>
            <person name="Clifton S.W."/>
            <person name="Comeron J.M."/>
            <person name="Costello J.C."/>
            <person name="Coyne J.A."/>
            <person name="Daub J."/>
            <person name="David R.G."/>
            <person name="Delcher A.L."/>
            <person name="Delehaunty K."/>
            <person name="Do C.B."/>
            <person name="Ebling H."/>
            <person name="Edwards K."/>
            <person name="Eickbush T."/>
            <person name="Evans J.D."/>
            <person name="Filipski A."/>
            <person name="Findeiss S."/>
            <person name="Freyhult E."/>
            <person name="Fulton L."/>
            <person name="Fulton R."/>
            <person name="Garcia A.C."/>
            <person name="Gardiner A."/>
            <person name="Garfield D.A."/>
            <person name="Garvin B.E."/>
            <person name="Gibson G."/>
            <person name="Gilbert D."/>
            <person name="Gnerre S."/>
            <person name="Godfrey J."/>
            <person name="Good R."/>
            <person name="Gotea V."/>
            <person name="Gravely B."/>
            <person name="Greenberg A.J."/>
            <person name="Griffiths-Jones S."/>
            <person name="Gross S."/>
            <person name="Guigo R."/>
            <person name="Gustafson E.A."/>
            <person name="Haerty W."/>
            <person name="Hahn M.W."/>
            <person name="Halligan D.L."/>
            <person name="Halpern A.L."/>
            <person name="Halter G.M."/>
            <person name="Han M.V."/>
            <person name="Heger A."/>
            <person name="Hillier L."/>
            <person name="Hinrichs A.S."/>
            <person name="Holmes I."/>
            <person name="Hoskins R.A."/>
            <person name="Hubisz M.J."/>
            <person name="Hultmark D."/>
            <person name="Huntley M.A."/>
            <person name="Jaffe D.B."/>
            <person name="Jagadeeshan S."/>
            <person name="Jeck W.R."/>
            <person name="Johnson J."/>
            <person name="Jones C.D."/>
            <person name="Jordan W.C."/>
            <person name="Karpen G.H."/>
            <person name="Kataoka E."/>
            <person name="Keightley P.D."/>
            <person name="Kheradpour P."/>
            <person name="Kirkness E.F."/>
            <person name="Koerich L.B."/>
            <person name="Kristiansen K."/>
            <person name="Kudrna D."/>
            <person name="Kulathinal R.J."/>
            <person name="Kumar S."/>
            <person name="Kwok R."/>
            <person name="Lander E."/>
            <person name="Langley C.H."/>
            <person name="Lapoint R."/>
            <person name="Lazzaro B.P."/>
            <person name="Lee S.J."/>
            <person name="Levesque L."/>
            <person name="Li R."/>
            <person name="Lin C.F."/>
            <person name="Lin M.F."/>
            <person name="Lindblad-Toh K."/>
            <person name="Llopart A."/>
            <person name="Long M."/>
            <person name="Low L."/>
            <person name="Lozovsky E."/>
            <person name="Lu J."/>
            <person name="Luo M."/>
            <person name="Machado C.A."/>
            <person name="Makalowski W."/>
            <person name="Marzo M."/>
            <person name="Matsuda M."/>
            <person name="Matzkin L."/>
            <person name="McAllister B."/>
            <person name="McBride C.S."/>
            <person name="McKernan B."/>
            <person name="McKernan K."/>
            <person name="Mendez-Lago M."/>
            <person name="Minx P."/>
            <person name="Mollenhauer M.U."/>
            <person name="Montooth K."/>
            <person name="Mount S.M."/>
            <person name="Mu X."/>
            <person name="Myers E."/>
            <person name="Negre B."/>
            <person name="Newfeld S."/>
            <person name="Nielsen R."/>
            <person name="Noor M.A."/>
            <person name="O'Grady P."/>
            <person name="Pachter L."/>
            <person name="Papaceit M."/>
            <person name="Parisi M.J."/>
            <person name="Parisi M."/>
            <person name="Parts L."/>
            <person name="Pedersen J.S."/>
            <person name="Pesole G."/>
            <person name="Phillippy A.M."/>
            <person name="Ponting C.P."/>
            <person name="Pop M."/>
            <person name="Porcelli D."/>
            <person name="Powell J.R."/>
            <person name="Prohaska S."/>
            <person name="Pruitt K."/>
            <person name="Puig M."/>
            <person name="Quesneville H."/>
            <person name="Ram K.R."/>
            <person name="Rand D."/>
            <person name="Rasmussen M.D."/>
            <person name="Reed L.K."/>
            <person name="Reenan R."/>
            <person name="Reily A."/>
            <person name="Remington K.A."/>
            <person name="Rieger T.T."/>
            <person name="Ritchie M.G."/>
            <person name="Robin C."/>
            <person name="Rogers Y.H."/>
            <person name="Rohde C."/>
            <person name="Rozas J."/>
            <person name="Rubenfield M.J."/>
            <person name="Ruiz A."/>
            <person name="Russo S."/>
            <person name="Salzberg S.L."/>
            <person name="Sanchez-Gracia A."/>
            <person name="Saranga D.J."/>
            <person name="Sato H."/>
            <person name="Schaeffer S.W."/>
            <person name="Schatz M.C."/>
            <person name="Schlenke T."/>
            <person name="Schwartz R."/>
            <person name="Segarra C."/>
            <person name="Singh R.S."/>
            <person name="Sirot L."/>
            <person name="Sirota M."/>
            <person name="Sisneros N.B."/>
            <person name="Smith C.D."/>
            <person name="Smith T.F."/>
            <person name="Spieth J."/>
            <person name="Stage D.E."/>
            <person name="Stark A."/>
            <person name="Stephan W."/>
            <person name="Strausberg R.L."/>
            <person name="Strempel S."/>
            <person name="Sturgill D."/>
            <person name="Sutton G."/>
            <person name="Sutton G.G."/>
            <person name="Tao W."/>
            <person name="Teichmann S."/>
            <person name="Tobari Y.N."/>
            <person name="Tomimura Y."/>
            <person name="Tsolas J.M."/>
            <person name="Valente V.L."/>
            <person name="Venter E."/>
            <person name="Venter J.C."/>
            <person name="Vicario S."/>
            <person name="Vieira F.G."/>
            <person name="Vilella A.J."/>
            <person name="Villasante A."/>
            <person name="Walenz B."/>
            <person name="Wang J."/>
            <person name="Wasserman M."/>
            <person name="Watts T."/>
            <person name="Wilson D."/>
            <person name="Wilson R.K."/>
            <person name="Wing R.A."/>
            <person name="Wolfner M.F."/>
            <person name="Wong A."/>
            <person name="Wong G.K."/>
            <person name="Wu C.I."/>
            <person name="Wu G."/>
            <person name="Yamamoto D."/>
            <person name="Yang H.P."/>
            <person name="Yang S.P."/>
            <person name="Yorke J.A."/>
            <person name="Yoshida K."/>
            <person name="Zdobnov E."/>
            <person name="Zhang P."/>
            <person name="Zhang Y."/>
            <person name="Zimin A.V."/>
            <person name="Baldwin J."/>
            <person name="Abdouelleil A."/>
            <person name="Abdulkadir J."/>
            <person name="Abebe A."/>
            <person name="Abera B."/>
            <person name="Abreu J."/>
            <person name="Acer S.C."/>
            <person name="Aftuck L."/>
            <person name="Alexander A."/>
            <person name="An P."/>
            <person name="Anderson E."/>
            <person name="Anderson S."/>
            <person name="Arachi H."/>
            <person name="Azer M."/>
            <person name="Bachantsang P."/>
            <person name="Barry A."/>
            <person name="Bayul T."/>
            <person name="Berlin A."/>
            <person name="Bessette D."/>
            <person name="Bloom T."/>
            <person name="Blye J."/>
            <person name="Boguslavskiy L."/>
            <person name="Bonnet C."/>
            <person name="Boukhgalter B."/>
            <person name="Bourzgui I."/>
            <person name="Brown A."/>
            <person name="Cahill P."/>
            <person name="Channer S."/>
            <person name="Cheshatsang Y."/>
            <person name="Chuda L."/>
            <person name="Citroen M."/>
            <person name="Collymore A."/>
            <person name="Cooke P."/>
            <person name="Costello M."/>
            <person name="D'Aco K."/>
            <person name="Daza R."/>
            <person name="De Haan G."/>
            <person name="DeGray S."/>
            <person name="DeMaso C."/>
            <person name="Dhargay N."/>
            <person name="Dooley K."/>
            <person name="Dooley E."/>
            <person name="Doricent M."/>
            <person name="Dorje P."/>
            <person name="Dorjee K."/>
            <person name="Dupes A."/>
            <person name="Elong R."/>
            <person name="Falk J."/>
            <person name="Farina A."/>
            <person name="Faro S."/>
            <person name="Ferguson D."/>
            <person name="Fisher S."/>
            <person name="Foley C.D."/>
            <person name="Franke A."/>
            <person name="Friedrich D."/>
            <person name="Gadbois L."/>
            <person name="Gearin G."/>
            <person name="Gearin C.R."/>
            <person name="Giannoukos G."/>
            <person name="Goode T."/>
            <person name="Graham J."/>
            <person name="Grandbois E."/>
            <person name="Grewal S."/>
            <person name="Gyaltsen K."/>
            <person name="Hafez N."/>
            <person name="Hagos B."/>
            <person name="Hall J."/>
            <person name="Henson C."/>
            <person name="Hollinger A."/>
            <person name="Honan T."/>
            <person name="Huard M.D."/>
            <person name="Hughes L."/>
            <person name="Hurhula B."/>
            <person name="Husby M.E."/>
            <person name="Kamat A."/>
            <person name="Kanga B."/>
            <person name="Kashin S."/>
            <person name="Khazanovich D."/>
            <person name="Kisner P."/>
            <person name="Lance K."/>
            <person name="Lara M."/>
            <person name="Lee W."/>
            <person name="Lennon N."/>
            <person name="Letendre F."/>
            <person name="LeVine R."/>
            <person name="Lipovsky A."/>
            <person name="Liu X."/>
            <person name="Liu J."/>
            <person name="Liu S."/>
            <person name="Lokyitsang T."/>
            <person name="Lokyitsang Y."/>
            <person name="Lubonja R."/>
            <person name="Lui A."/>
            <person name="MacDonald P."/>
            <person name="Magnisalis V."/>
            <person name="Maru K."/>
            <person name="Matthews C."/>
            <person name="McCusker W."/>
            <person name="McDonough S."/>
            <person name="Mehta T."/>
            <person name="Meldrim J."/>
            <person name="Meneus L."/>
            <person name="Mihai O."/>
            <person name="Mihalev A."/>
            <person name="Mihova T."/>
            <person name="Mittelman R."/>
            <person name="Mlenga V."/>
            <person name="Montmayeur A."/>
            <person name="Mulrain L."/>
            <person name="Navidi A."/>
            <person name="Naylor J."/>
            <person name="Negash T."/>
            <person name="Nguyen T."/>
            <person name="Nguyen N."/>
            <person name="Nicol R."/>
            <person name="Norbu C."/>
            <person name="Norbu N."/>
            <person name="Novod N."/>
            <person name="O'Neill B."/>
            <person name="Osman S."/>
            <person name="Markiewicz E."/>
            <person name="Oyono O.L."/>
            <person name="Patti C."/>
            <person name="Phunkhang P."/>
            <person name="Pierre F."/>
            <person name="Priest M."/>
            <person name="Raghuraman S."/>
            <person name="Rege F."/>
            <person name="Reyes R."/>
            <person name="Rise C."/>
            <person name="Rogov P."/>
            <person name="Ross K."/>
            <person name="Ryan E."/>
            <person name="Settipalli S."/>
            <person name="Shea T."/>
            <person name="Sherpa N."/>
            <person name="Shi L."/>
            <person name="Shih D."/>
            <person name="Sparrow T."/>
            <person name="Spaulding J."/>
            <person name="Stalker J."/>
            <person name="Stange-Thomann N."/>
            <person name="Stavropoulos S."/>
            <person name="Stone C."/>
            <person name="Strader C."/>
            <person name="Tesfaye S."/>
            <person name="Thomson T."/>
            <person name="Thoulutsang Y."/>
            <person name="Thoulutsang D."/>
            <person name="Topham K."/>
            <person name="Topping I."/>
            <person name="Tsamla T."/>
            <person name="Vassiliev H."/>
            <person name="Vo A."/>
            <person name="Wangchuk T."/>
            <person name="Wangdi T."/>
            <person name="Weiand M."/>
            <person name="Wilkinson J."/>
            <person name="Wilson A."/>
            <person name="Yadav S."/>
            <person name="Young G."/>
            <person name="Yu Q."/>
            <person name="Zembek L."/>
            <person name="Zhong D."/>
            <person name="Zimmer A."/>
            <person name="Zwirko Z."/>
            <person name="Jaffe D.B."/>
            <person name="Alvarez P."/>
            <person name="Brockman W."/>
            <person name="Butler J."/>
            <person name="Chin C."/>
            <person name="Gnerre S."/>
            <person name="Grabherr M."/>
            <person name="Kleber M."/>
            <person name="Mauceli E."/>
            <person name="MacCallum I."/>
        </authorList>
    </citation>
    <scope>NUCLEOTIDE SEQUENCE [LARGE SCALE GENOMIC DNA]</scope>
    <source>
        <strain evidence="12">Tucson 15287-2541.00</strain>
    </source>
</reference>
<proteinExistence type="predicted"/>
<keyword evidence="2" id="KW-0677">Repeat</keyword>
<dbReference type="Gene3D" id="1.25.40.20">
    <property type="entry name" value="Ankyrin repeat-containing domain"/>
    <property type="match status" value="1"/>
</dbReference>
<feature type="compositionally biased region" description="Basic residues" evidence="8">
    <location>
        <begin position="568"/>
        <end position="577"/>
    </location>
</feature>
<evidence type="ECO:0000256" key="1">
    <source>
        <dbReference type="ARBA" id="ARBA00022723"/>
    </source>
</evidence>
<evidence type="ECO:0000256" key="8">
    <source>
        <dbReference type="SAM" id="MobiDB-lite"/>
    </source>
</evidence>
<dbReference type="GO" id="GO:0005096">
    <property type="term" value="F:GTPase activator activity"/>
    <property type="evidence" value="ECO:0007669"/>
    <property type="project" value="InterPro"/>
</dbReference>
<dbReference type="SUPFAM" id="SSF50729">
    <property type="entry name" value="PH domain-like"/>
    <property type="match status" value="1"/>
</dbReference>
<organism evidence="12">
    <name type="scientific">Drosophila grimshawi</name>
    <name type="common">Hawaiian fruit fly</name>
    <name type="synonym">Idiomyia grimshawi</name>
    <dbReference type="NCBI Taxonomy" id="7222"/>
    <lineage>
        <taxon>Eukaryota</taxon>
        <taxon>Metazoa</taxon>
        <taxon>Ecdysozoa</taxon>
        <taxon>Arthropoda</taxon>
        <taxon>Hexapoda</taxon>
        <taxon>Insecta</taxon>
        <taxon>Pterygota</taxon>
        <taxon>Neoptera</taxon>
        <taxon>Endopterygota</taxon>
        <taxon>Diptera</taxon>
        <taxon>Brachycera</taxon>
        <taxon>Muscomorpha</taxon>
        <taxon>Ephydroidea</taxon>
        <taxon>Drosophilidae</taxon>
        <taxon>Drosophila</taxon>
        <taxon>Hawaiian Drosophila</taxon>
    </lineage>
</organism>
<dbReference type="InterPro" id="IPR037278">
    <property type="entry name" value="ARFGAP/RecO"/>
</dbReference>
<evidence type="ECO:0000256" key="2">
    <source>
        <dbReference type="ARBA" id="ARBA00022737"/>
    </source>
</evidence>
<feature type="domain" description="PH" evidence="9">
    <location>
        <begin position="257"/>
        <end position="353"/>
    </location>
</feature>
<evidence type="ECO:0000313" key="11">
    <source>
        <dbReference type="EMBL" id="EDV95048.1"/>
    </source>
</evidence>
<dbReference type="InterPro" id="IPR027267">
    <property type="entry name" value="AH/BAR_dom_sf"/>
</dbReference>
<dbReference type="InterPro" id="IPR045258">
    <property type="entry name" value="ACAP1/2/3-like"/>
</dbReference>
<dbReference type="SUPFAM" id="SSF103657">
    <property type="entry name" value="BAR/IMD domain-like"/>
    <property type="match status" value="1"/>
</dbReference>
<gene>
    <name evidence="11" type="primary">Dgri\GH23954</name>
    <name evidence="11" type="ORF">Dgri_GH23954</name>
</gene>
<dbReference type="InterPro" id="IPR011993">
    <property type="entry name" value="PH-like_dom_sf"/>
</dbReference>
<feature type="region of interest" description="Disordered" evidence="8">
    <location>
        <begin position="568"/>
        <end position="609"/>
    </location>
</feature>
<evidence type="ECO:0000256" key="3">
    <source>
        <dbReference type="ARBA" id="ARBA00022771"/>
    </source>
</evidence>
<feature type="compositionally biased region" description="Gly residues" evidence="8">
    <location>
        <begin position="532"/>
        <end position="542"/>
    </location>
</feature>
<dbReference type="GO" id="GO:0005737">
    <property type="term" value="C:cytoplasm"/>
    <property type="evidence" value="ECO:0007669"/>
    <property type="project" value="InterPro"/>
</dbReference>
<dbReference type="CDD" id="cd07603">
    <property type="entry name" value="BAR_ACAPs"/>
    <property type="match status" value="1"/>
</dbReference>